<dbReference type="AlphaFoldDB" id="A0A164VIV6"/>
<evidence type="ECO:0008006" key="3">
    <source>
        <dbReference type="Google" id="ProtNLM"/>
    </source>
</evidence>
<accession>A0A164VIV6</accession>
<organism evidence="2">
    <name type="scientific">Daucus carota subsp. sativus</name>
    <name type="common">Carrot</name>
    <dbReference type="NCBI Taxonomy" id="79200"/>
    <lineage>
        <taxon>Eukaryota</taxon>
        <taxon>Viridiplantae</taxon>
        <taxon>Streptophyta</taxon>
        <taxon>Embryophyta</taxon>
        <taxon>Tracheophyta</taxon>
        <taxon>Spermatophyta</taxon>
        <taxon>Magnoliopsida</taxon>
        <taxon>eudicotyledons</taxon>
        <taxon>Gunneridae</taxon>
        <taxon>Pentapetalae</taxon>
        <taxon>asterids</taxon>
        <taxon>campanulids</taxon>
        <taxon>Apiales</taxon>
        <taxon>Apiaceae</taxon>
        <taxon>Apioideae</taxon>
        <taxon>Scandiceae</taxon>
        <taxon>Daucinae</taxon>
        <taxon>Daucus</taxon>
        <taxon>Daucus sect. Daucus</taxon>
    </lineage>
</organism>
<evidence type="ECO:0000313" key="2">
    <source>
        <dbReference type="EMBL" id="KZM90408.1"/>
    </source>
</evidence>
<sequence>MLILILQVKMFYDVFGLPNGGHPLVLASPGKYSERIKDWHAQFTLPDQITTQMIVQVMKNQEVNDTFKLNFLVVMSNVLIGTKGASYVDKQLLQLDDNLDNLKKYNSVDFLLSYLLLYVDSVRHKGINLVDRQFPSYTGSTLERLRERQEIEVIDGVFGVGSIQPSLKEYLQKIDPSEAPKTKDVLDDLRKKAEELVDIKSKFDEDLMKAREKFPDNKNIAIIGKILKEYLIPNQETGDDLGDELSPEIVASLEVVEEMDRTNIEILTDQQKDDERYVPPFSLGLDDIEKENNQDLVTPEPQGREKSKRTKKVGPYQKSPYVNRVIDIKERMNNEDFGYWVFLLKKRSDLLDDLFKWEDVRCIKEHLLTLKPKTSVYYFVIDTWATILNDSEKYKSDESPLKLFCTIGDLHSHFRNYISKNGNPGLGSRVRRMKPCFVSMPWQTTNNSTNYGIFLMRHMETFKGDTKNWNTELTEEGATHDKQITRLRFKYNIAILSSHLNELREPITTEATSLYNTAEKHNIINVVLAGKAAEKFPTKKSGKRVKFAVNLISSFHEVDRSSQEGPSQEGPPPS</sequence>
<name>A0A164VIV6_DAUCS</name>
<evidence type="ECO:0000256" key="1">
    <source>
        <dbReference type="SAM" id="MobiDB-lite"/>
    </source>
</evidence>
<dbReference type="STRING" id="79200.A0A164VIV6"/>
<dbReference type="Gramene" id="KZM90408">
    <property type="protein sequence ID" value="KZM90408"/>
    <property type="gene ID" value="DCAR_022227"/>
</dbReference>
<proteinExistence type="predicted"/>
<dbReference type="EMBL" id="LNRQ01000006">
    <property type="protein sequence ID" value="KZM90408.1"/>
    <property type="molecule type" value="Genomic_DNA"/>
</dbReference>
<comment type="caution">
    <text evidence="2">The sequence shown here is derived from an EMBL/GenBank/DDBJ whole genome shotgun (WGS) entry which is preliminary data.</text>
</comment>
<dbReference type="OMA" id="RMNNEDF"/>
<feature type="region of interest" description="Disordered" evidence="1">
    <location>
        <begin position="289"/>
        <end position="315"/>
    </location>
</feature>
<dbReference type="PANTHER" id="PTHR34835">
    <property type="entry name" value="OS07G0283600 PROTEIN-RELATED"/>
    <property type="match status" value="1"/>
</dbReference>
<protein>
    <recommendedName>
        <fullName evidence="3">Ubiquitin-like protease family profile domain-containing protein</fullName>
    </recommendedName>
</protein>
<reference evidence="2" key="1">
    <citation type="journal article" date="2016" name="Nat. Genet.">
        <title>A high-quality carrot genome assembly provides new insights into carotenoid accumulation and asterid genome evolution.</title>
        <authorList>
            <person name="Iorizzo M."/>
            <person name="Ellison S."/>
            <person name="Senalik D."/>
            <person name="Zeng P."/>
            <person name="Satapoomin P."/>
            <person name="Huang J."/>
            <person name="Bowman M."/>
            <person name="Iovene M."/>
            <person name="Sanseverino W."/>
            <person name="Cavagnaro P."/>
            <person name="Yildiz M."/>
            <person name="Macko-Podgorni A."/>
            <person name="Moranska E."/>
            <person name="Grzebelus E."/>
            <person name="Grzebelus D."/>
            <person name="Ashrafi H."/>
            <person name="Zheng Z."/>
            <person name="Cheng S."/>
            <person name="Spooner D."/>
            <person name="Van Deynze A."/>
            <person name="Simon P."/>
        </authorList>
    </citation>
    <scope>NUCLEOTIDE SEQUENCE [LARGE SCALE GENOMIC DNA]</scope>
    <source>
        <tissue evidence="2">Leaf</tissue>
    </source>
</reference>
<gene>
    <name evidence="2" type="ORF">DCAR_022227</name>
</gene>